<accession>A0A9D4GWB8</accession>
<dbReference type="EMBL" id="JAIWYP010000005">
    <property type="protein sequence ID" value="KAH3824230.1"/>
    <property type="molecule type" value="Genomic_DNA"/>
</dbReference>
<reference evidence="1" key="1">
    <citation type="journal article" date="2019" name="bioRxiv">
        <title>The Genome of the Zebra Mussel, Dreissena polymorpha: A Resource for Invasive Species Research.</title>
        <authorList>
            <person name="McCartney M.A."/>
            <person name="Auch B."/>
            <person name="Kono T."/>
            <person name="Mallez S."/>
            <person name="Zhang Y."/>
            <person name="Obille A."/>
            <person name="Becker A."/>
            <person name="Abrahante J.E."/>
            <person name="Garbe J."/>
            <person name="Badalamenti J.P."/>
            <person name="Herman A."/>
            <person name="Mangelson H."/>
            <person name="Liachko I."/>
            <person name="Sullivan S."/>
            <person name="Sone E.D."/>
            <person name="Koren S."/>
            <person name="Silverstein K.A.T."/>
            <person name="Beckman K.B."/>
            <person name="Gohl D.M."/>
        </authorList>
    </citation>
    <scope>NUCLEOTIDE SEQUENCE</scope>
    <source>
        <strain evidence="1">Duluth1</strain>
        <tissue evidence="1">Whole animal</tissue>
    </source>
</reference>
<reference evidence="1" key="2">
    <citation type="submission" date="2020-11" db="EMBL/GenBank/DDBJ databases">
        <authorList>
            <person name="McCartney M.A."/>
            <person name="Auch B."/>
            <person name="Kono T."/>
            <person name="Mallez S."/>
            <person name="Becker A."/>
            <person name="Gohl D.M."/>
            <person name="Silverstein K.A.T."/>
            <person name="Koren S."/>
            <person name="Bechman K.B."/>
            <person name="Herman A."/>
            <person name="Abrahante J.E."/>
            <person name="Garbe J."/>
        </authorList>
    </citation>
    <scope>NUCLEOTIDE SEQUENCE</scope>
    <source>
        <strain evidence="1">Duluth1</strain>
        <tissue evidence="1">Whole animal</tissue>
    </source>
</reference>
<comment type="caution">
    <text evidence="1">The sequence shown here is derived from an EMBL/GenBank/DDBJ whole genome shotgun (WGS) entry which is preliminary data.</text>
</comment>
<dbReference type="Proteomes" id="UP000828390">
    <property type="component" value="Unassembled WGS sequence"/>
</dbReference>
<dbReference type="AlphaFoldDB" id="A0A9D4GWB8"/>
<organism evidence="1 2">
    <name type="scientific">Dreissena polymorpha</name>
    <name type="common">Zebra mussel</name>
    <name type="synonym">Mytilus polymorpha</name>
    <dbReference type="NCBI Taxonomy" id="45954"/>
    <lineage>
        <taxon>Eukaryota</taxon>
        <taxon>Metazoa</taxon>
        <taxon>Spiralia</taxon>
        <taxon>Lophotrochozoa</taxon>
        <taxon>Mollusca</taxon>
        <taxon>Bivalvia</taxon>
        <taxon>Autobranchia</taxon>
        <taxon>Heteroconchia</taxon>
        <taxon>Euheterodonta</taxon>
        <taxon>Imparidentia</taxon>
        <taxon>Neoheterodontei</taxon>
        <taxon>Myida</taxon>
        <taxon>Dreissenoidea</taxon>
        <taxon>Dreissenidae</taxon>
        <taxon>Dreissena</taxon>
    </lineage>
</organism>
<sequence>MGPNRWKHPKLRCAIENEIAIMRDGDKRELQVYGSHMPTAWFHTGRRCPRKKTHAVKIKRRH</sequence>
<evidence type="ECO:0000313" key="1">
    <source>
        <dbReference type="EMBL" id="KAH3824230.1"/>
    </source>
</evidence>
<evidence type="ECO:0000313" key="2">
    <source>
        <dbReference type="Proteomes" id="UP000828390"/>
    </source>
</evidence>
<gene>
    <name evidence="1" type="ORF">DPMN_126061</name>
</gene>
<keyword evidence="2" id="KW-1185">Reference proteome</keyword>
<protein>
    <submittedName>
        <fullName evidence="1">Uncharacterized protein</fullName>
    </submittedName>
</protein>
<name>A0A9D4GWB8_DREPO</name>
<proteinExistence type="predicted"/>